<dbReference type="PANTHER" id="PTHR42794">
    <property type="entry name" value="HEMIN IMPORT ATP-BINDING PROTEIN HMUV"/>
    <property type="match status" value="1"/>
</dbReference>
<feature type="domain" description="ABC transporter" evidence="7">
    <location>
        <begin position="14"/>
        <end position="255"/>
    </location>
</feature>
<dbReference type="PROSITE" id="PS00211">
    <property type="entry name" value="ABC_TRANSPORTER_1"/>
    <property type="match status" value="1"/>
</dbReference>
<dbReference type="GO" id="GO:0016887">
    <property type="term" value="F:ATP hydrolysis activity"/>
    <property type="evidence" value="ECO:0007669"/>
    <property type="project" value="InterPro"/>
</dbReference>
<keyword evidence="2" id="KW-0472">Membrane</keyword>
<dbReference type="InterPro" id="IPR003439">
    <property type="entry name" value="ABC_transporter-like_ATP-bd"/>
</dbReference>
<comment type="caution">
    <text evidence="8">The sequence shown here is derived from an EMBL/GenBank/DDBJ whole genome shotgun (WGS) entry which is preliminary data.</text>
</comment>
<dbReference type="Gene3D" id="3.40.50.300">
    <property type="entry name" value="P-loop containing nucleotide triphosphate hydrolases"/>
    <property type="match status" value="1"/>
</dbReference>
<dbReference type="SUPFAM" id="SSF52540">
    <property type="entry name" value="P-loop containing nucleoside triphosphate hydrolases"/>
    <property type="match status" value="1"/>
</dbReference>
<dbReference type="PROSITE" id="PS50893">
    <property type="entry name" value="ABC_TRANSPORTER_2"/>
    <property type="match status" value="1"/>
</dbReference>
<dbReference type="GO" id="GO:0005524">
    <property type="term" value="F:ATP binding"/>
    <property type="evidence" value="ECO:0007669"/>
    <property type="project" value="UniProtKB-KW"/>
</dbReference>
<keyword evidence="1" id="KW-0813">Transport</keyword>
<keyword evidence="3" id="KW-0547">Nucleotide-binding</keyword>
<dbReference type="CDD" id="cd03214">
    <property type="entry name" value="ABC_Iron-Siderophores_B12_Hemin"/>
    <property type="match status" value="1"/>
</dbReference>
<keyword evidence="9" id="KW-1185">Reference proteome</keyword>
<dbReference type="AlphaFoldDB" id="A0A643F6T1"/>
<keyword evidence="2" id="KW-1003">Cell membrane</keyword>
<dbReference type="InterPro" id="IPR017871">
    <property type="entry name" value="ABC_transporter-like_CS"/>
</dbReference>
<name>A0A643F6T1_IDEDE</name>
<evidence type="ECO:0000256" key="4">
    <source>
        <dbReference type="ARBA" id="ARBA00022840"/>
    </source>
</evidence>
<proteinExistence type="predicted"/>
<evidence type="ECO:0000259" key="7">
    <source>
        <dbReference type="PROSITE" id="PS50893"/>
    </source>
</evidence>
<organism evidence="8 9">
    <name type="scientific">Ideonella dechloratans</name>
    <dbReference type="NCBI Taxonomy" id="36863"/>
    <lineage>
        <taxon>Bacteria</taxon>
        <taxon>Pseudomonadati</taxon>
        <taxon>Pseudomonadota</taxon>
        <taxon>Betaproteobacteria</taxon>
        <taxon>Burkholderiales</taxon>
        <taxon>Sphaerotilaceae</taxon>
        <taxon>Ideonella</taxon>
    </lineage>
</organism>
<dbReference type="EMBL" id="VZPB01000084">
    <property type="protein sequence ID" value="KAB0573921.1"/>
    <property type="molecule type" value="Genomic_DNA"/>
</dbReference>
<dbReference type="InterPro" id="IPR027417">
    <property type="entry name" value="P-loop_NTPase"/>
</dbReference>
<evidence type="ECO:0000313" key="8">
    <source>
        <dbReference type="EMBL" id="KAB0573921.1"/>
    </source>
</evidence>
<keyword evidence="5" id="KW-1278">Translocase</keyword>
<keyword evidence="4 8" id="KW-0067">ATP-binding</keyword>
<evidence type="ECO:0000256" key="6">
    <source>
        <dbReference type="ARBA" id="ARBA00037066"/>
    </source>
</evidence>
<protein>
    <submittedName>
        <fullName evidence="8">ABC transporter ATP-binding protein</fullName>
    </submittedName>
</protein>
<evidence type="ECO:0000256" key="5">
    <source>
        <dbReference type="ARBA" id="ARBA00022967"/>
    </source>
</evidence>
<evidence type="ECO:0000313" key="9">
    <source>
        <dbReference type="Proteomes" id="UP000430120"/>
    </source>
</evidence>
<dbReference type="InterPro" id="IPR003593">
    <property type="entry name" value="AAA+_ATPase"/>
</dbReference>
<dbReference type="PANTHER" id="PTHR42794:SF1">
    <property type="entry name" value="HEMIN IMPORT ATP-BINDING PROTEIN HMUV"/>
    <property type="match status" value="1"/>
</dbReference>
<dbReference type="Proteomes" id="UP000430120">
    <property type="component" value="Unassembled WGS sequence"/>
</dbReference>
<gene>
    <name evidence="8" type="ORF">F7Q92_20200</name>
</gene>
<evidence type="ECO:0000256" key="2">
    <source>
        <dbReference type="ARBA" id="ARBA00022475"/>
    </source>
</evidence>
<dbReference type="RefSeq" id="WP_151125870.1">
    <property type="nucleotide sequence ID" value="NZ_CP088082.1"/>
</dbReference>
<comment type="function">
    <text evidence="6">Part of the ABC transporter complex HmuTUV involved in hemin import. Responsible for energy coupling to the transport system.</text>
</comment>
<evidence type="ECO:0000256" key="1">
    <source>
        <dbReference type="ARBA" id="ARBA00022448"/>
    </source>
</evidence>
<dbReference type="SMART" id="SM00382">
    <property type="entry name" value="AAA"/>
    <property type="match status" value="1"/>
</dbReference>
<reference evidence="8 9" key="1">
    <citation type="submission" date="2019-09" db="EMBL/GenBank/DDBJ databases">
        <title>Draft genome sequences of 48 bacterial type strains from the CCUG.</title>
        <authorList>
            <person name="Tunovic T."/>
            <person name="Pineiro-Iglesias B."/>
            <person name="Unosson C."/>
            <person name="Inganas E."/>
            <person name="Ohlen M."/>
            <person name="Cardew S."/>
            <person name="Jensie-Markopoulos S."/>
            <person name="Salva-Serra F."/>
            <person name="Jaen-Luchoro D."/>
            <person name="Karlsson R."/>
            <person name="Svensson-Stadler L."/>
            <person name="Chun J."/>
            <person name="Moore E."/>
        </authorList>
    </citation>
    <scope>NUCLEOTIDE SEQUENCE [LARGE SCALE GENOMIC DNA]</scope>
    <source>
        <strain evidence="8 9">CCUG 30977</strain>
    </source>
</reference>
<evidence type="ECO:0000256" key="3">
    <source>
        <dbReference type="ARBA" id="ARBA00022741"/>
    </source>
</evidence>
<dbReference type="Pfam" id="PF00005">
    <property type="entry name" value="ABC_tran"/>
    <property type="match status" value="1"/>
</dbReference>
<dbReference type="OrthoDB" id="5296765at2"/>
<accession>A0A643F6T1</accession>
<sequence length="271" mass="28876">MSRSPAAIPGAPLLQAQGLGVQVPGPGREARWLLRGLDLAVQAGQCWVLLGRNGAGKTQLLSTLAGARPPAEGMLAVAGHPLAAWPLAELACWRGYVPQQVVDAFPAPVLDVVLQGRHPHLSRWHWEGEADSALARAALARVGLAGFEGRDVTTLSGGERQRVALATLLTQDPPLALLDEPLAHLDLAQQLRMLDLLAEDVRAGRRALVVSVHDLSLAQRVATHALLLDGQGGPALAGPVEQVMREDTLSAAFGHPLRCREIDGRRWWLPA</sequence>